<protein>
    <submittedName>
        <fullName evidence="1">Uncharacterized protein</fullName>
    </submittedName>
</protein>
<dbReference type="HOGENOM" id="CLU_1842589_0_0_9"/>
<sequence length="139" mass="16147">MKKEQDIISDLFCYTNNVDNLVNILYSNQEQNDDFTEKLDELFKNSRKITHFNHGPIDRTLEVLKDAAVGAMMTEPYHRPNDLVKKILYNCEKKKYLQIKNDPTIKNHFNYIFEFLLGIYSLQNSGLYKVVSGMSGTTG</sequence>
<organism evidence="1 2">
    <name type="scientific">Lactobacillus kimbladii</name>
    <dbReference type="NCBI Taxonomy" id="1218506"/>
    <lineage>
        <taxon>Bacteria</taxon>
        <taxon>Bacillati</taxon>
        <taxon>Bacillota</taxon>
        <taxon>Bacilli</taxon>
        <taxon>Lactobacillales</taxon>
        <taxon>Lactobacillaceae</taxon>
        <taxon>Lactobacillus</taxon>
    </lineage>
</organism>
<keyword evidence="2" id="KW-1185">Reference proteome</keyword>
<accession>A0A0F4LDE9</accession>
<dbReference type="RefSeq" id="WP_046332708.1">
    <property type="nucleotide sequence ID" value="NZ_JBHTBO010000003.1"/>
</dbReference>
<evidence type="ECO:0000313" key="1">
    <source>
        <dbReference type="EMBL" id="KJY55556.1"/>
    </source>
</evidence>
<dbReference type="AlphaFoldDB" id="A0A0F4LDE9"/>
<proteinExistence type="predicted"/>
<gene>
    <name evidence="1" type="ORF">JF75_17550</name>
</gene>
<dbReference type="Proteomes" id="UP000033612">
    <property type="component" value="Unassembled WGS sequence"/>
</dbReference>
<dbReference type="PATRIC" id="fig|1218506.3.peg.1847"/>
<dbReference type="EMBL" id="JXLH01000024">
    <property type="protein sequence ID" value="KJY55556.1"/>
    <property type="molecule type" value="Genomic_DNA"/>
</dbReference>
<reference evidence="1 2" key="1">
    <citation type="submission" date="2015-01" db="EMBL/GenBank/DDBJ databases">
        <title>Comparative genomics of the lactic acid bacteria isolated from the honey bee gut.</title>
        <authorList>
            <person name="Ellegaard K.M."/>
            <person name="Tamarit D."/>
            <person name="Javelind E."/>
            <person name="Olofsson T."/>
            <person name="Andersson S.G."/>
            <person name="Vasquez A."/>
        </authorList>
    </citation>
    <scope>NUCLEOTIDE SEQUENCE [LARGE SCALE GENOMIC DNA]</scope>
    <source>
        <strain evidence="1 2">Hma2</strain>
    </source>
</reference>
<evidence type="ECO:0000313" key="2">
    <source>
        <dbReference type="Proteomes" id="UP000033612"/>
    </source>
</evidence>
<comment type="caution">
    <text evidence="1">The sequence shown here is derived from an EMBL/GenBank/DDBJ whole genome shotgun (WGS) entry which is preliminary data.</text>
</comment>
<name>A0A0F4LDE9_9LACO</name>